<evidence type="ECO:0000313" key="2">
    <source>
        <dbReference type="EnsemblPlants" id="PGSC0003DMT400093099"/>
    </source>
</evidence>
<dbReference type="PaxDb" id="4113-PGSC0003DMT400093099"/>
<dbReference type="HOGENOM" id="CLU_029307_11_2_1"/>
<protein>
    <recommendedName>
        <fullName evidence="4">Polyprotein protein</fullName>
    </recommendedName>
</protein>
<feature type="region of interest" description="Disordered" evidence="1">
    <location>
        <begin position="93"/>
        <end position="126"/>
    </location>
</feature>
<dbReference type="AlphaFoldDB" id="M1DR91"/>
<evidence type="ECO:0008006" key="4">
    <source>
        <dbReference type="Google" id="ProtNLM"/>
    </source>
</evidence>
<feature type="compositionally biased region" description="Basic and acidic residues" evidence="1">
    <location>
        <begin position="106"/>
        <end position="126"/>
    </location>
</feature>
<evidence type="ECO:0000256" key="1">
    <source>
        <dbReference type="SAM" id="MobiDB-lite"/>
    </source>
</evidence>
<proteinExistence type="predicted"/>
<dbReference type="InParanoid" id="M1DR91"/>
<dbReference type="Proteomes" id="UP000011115">
    <property type="component" value="Unassembled WGS sequence"/>
</dbReference>
<organism evidence="2 3">
    <name type="scientific">Solanum tuberosum</name>
    <name type="common">Potato</name>
    <dbReference type="NCBI Taxonomy" id="4113"/>
    <lineage>
        <taxon>Eukaryota</taxon>
        <taxon>Viridiplantae</taxon>
        <taxon>Streptophyta</taxon>
        <taxon>Embryophyta</taxon>
        <taxon>Tracheophyta</taxon>
        <taxon>Spermatophyta</taxon>
        <taxon>Magnoliopsida</taxon>
        <taxon>eudicotyledons</taxon>
        <taxon>Gunneridae</taxon>
        <taxon>Pentapetalae</taxon>
        <taxon>asterids</taxon>
        <taxon>lamiids</taxon>
        <taxon>Solanales</taxon>
        <taxon>Solanaceae</taxon>
        <taxon>Solanoideae</taxon>
        <taxon>Solaneae</taxon>
        <taxon>Solanum</taxon>
    </lineage>
</organism>
<name>M1DR91_SOLTU</name>
<sequence>MLLNMGNLAYSADVRVTQLERSIPGMIKSAILAALTPLRDSIDDLATRVTTCESRQGEISEVPTLKAKVVDWRKDVDYLMSIDFNSLIQDADDVDSPETLGIPRDTTGDAHRDEPTVKESDAETNE</sequence>
<reference evidence="3" key="1">
    <citation type="journal article" date="2011" name="Nature">
        <title>Genome sequence and analysis of the tuber crop potato.</title>
        <authorList>
            <consortium name="The Potato Genome Sequencing Consortium"/>
        </authorList>
    </citation>
    <scope>NUCLEOTIDE SEQUENCE [LARGE SCALE GENOMIC DNA]</scope>
    <source>
        <strain evidence="3">cv. DM1-3 516 R44</strain>
    </source>
</reference>
<dbReference type="EnsemblPlants" id="PGSC0003DMT400093099">
    <property type="protein sequence ID" value="PGSC0003DMT400093099"/>
    <property type="gene ID" value="PGSC0003DMG400042670"/>
</dbReference>
<reference evidence="2" key="2">
    <citation type="submission" date="2015-06" db="UniProtKB">
        <authorList>
            <consortium name="EnsemblPlants"/>
        </authorList>
    </citation>
    <scope>IDENTIFICATION</scope>
    <source>
        <strain evidence="2">DM1-3 516 R44</strain>
    </source>
</reference>
<dbReference type="Gramene" id="PGSC0003DMT400093099">
    <property type="protein sequence ID" value="PGSC0003DMT400093099"/>
    <property type="gene ID" value="PGSC0003DMG400042670"/>
</dbReference>
<evidence type="ECO:0000313" key="3">
    <source>
        <dbReference type="Proteomes" id="UP000011115"/>
    </source>
</evidence>
<keyword evidence="3" id="KW-1185">Reference proteome</keyword>
<accession>M1DR91</accession>